<dbReference type="EMBL" id="CAJOBS010000973">
    <property type="protein sequence ID" value="CAF4668961.1"/>
    <property type="molecule type" value="Genomic_DNA"/>
</dbReference>
<reference evidence="3" key="1">
    <citation type="submission" date="2021-02" db="EMBL/GenBank/DDBJ databases">
        <authorList>
            <person name="Nowell W R."/>
        </authorList>
    </citation>
    <scope>NUCLEOTIDE SEQUENCE</scope>
</reference>
<feature type="transmembrane region" description="Helical" evidence="2">
    <location>
        <begin position="83"/>
        <end position="109"/>
    </location>
</feature>
<evidence type="ECO:0000313" key="5">
    <source>
        <dbReference type="Proteomes" id="UP000663865"/>
    </source>
</evidence>
<dbReference type="Proteomes" id="UP000663865">
    <property type="component" value="Unassembled WGS sequence"/>
</dbReference>
<proteinExistence type="predicted"/>
<sequence length="128" mass="13918">MSRAFNPLHMVADSRFFMLITRAINHNRVVPSSADSRMGSARSSWSSASIVSSIDLKSPEPEVKDPDSHALEAINSTVRNRKLLISLITLLVLLILIGIVLGVVIPLIFMQNSSITTTVSTVTTTTKV</sequence>
<feature type="region of interest" description="Disordered" evidence="1">
    <location>
        <begin position="32"/>
        <end position="66"/>
    </location>
</feature>
<evidence type="ECO:0000256" key="2">
    <source>
        <dbReference type="SAM" id="Phobius"/>
    </source>
</evidence>
<keyword evidence="2" id="KW-1133">Transmembrane helix</keyword>
<evidence type="ECO:0000313" key="4">
    <source>
        <dbReference type="EMBL" id="CAF4668961.1"/>
    </source>
</evidence>
<organism evidence="3 5">
    <name type="scientific">Rotaria socialis</name>
    <dbReference type="NCBI Taxonomy" id="392032"/>
    <lineage>
        <taxon>Eukaryota</taxon>
        <taxon>Metazoa</taxon>
        <taxon>Spiralia</taxon>
        <taxon>Gnathifera</taxon>
        <taxon>Rotifera</taxon>
        <taxon>Eurotatoria</taxon>
        <taxon>Bdelloidea</taxon>
        <taxon>Philodinida</taxon>
        <taxon>Philodinidae</taxon>
        <taxon>Rotaria</taxon>
    </lineage>
</organism>
<dbReference type="EMBL" id="CAJNYV010001835">
    <property type="protein sequence ID" value="CAF3439242.1"/>
    <property type="molecule type" value="Genomic_DNA"/>
</dbReference>
<evidence type="ECO:0000313" key="3">
    <source>
        <dbReference type="EMBL" id="CAF3439242.1"/>
    </source>
</evidence>
<keyword evidence="2" id="KW-0472">Membrane</keyword>
<keyword evidence="2" id="KW-0812">Transmembrane</keyword>
<dbReference type="AlphaFoldDB" id="A0A818DBR2"/>
<accession>A0A818DBR2</accession>
<protein>
    <submittedName>
        <fullName evidence="3">Uncharacterized protein</fullName>
    </submittedName>
</protein>
<feature type="compositionally biased region" description="Low complexity" evidence="1">
    <location>
        <begin position="36"/>
        <end position="56"/>
    </location>
</feature>
<dbReference type="Proteomes" id="UP000663838">
    <property type="component" value="Unassembled WGS sequence"/>
</dbReference>
<feature type="compositionally biased region" description="Basic and acidic residues" evidence="1">
    <location>
        <begin position="57"/>
        <end position="66"/>
    </location>
</feature>
<comment type="caution">
    <text evidence="3">The sequence shown here is derived from an EMBL/GenBank/DDBJ whole genome shotgun (WGS) entry which is preliminary data.</text>
</comment>
<evidence type="ECO:0000256" key="1">
    <source>
        <dbReference type="SAM" id="MobiDB-lite"/>
    </source>
</evidence>
<gene>
    <name evidence="3" type="ORF">KIK155_LOCUS11490</name>
    <name evidence="4" type="ORF">TOA249_LOCUS15147</name>
</gene>
<name>A0A818DBR2_9BILA</name>